<dbReference type="Gene3D" id="3.90.640.10">
    <property type="entry name" value="Actin, Chain A, domain 4"/>
    <property type="match status" value="2"/>
</dbReference>
<sequence length="651" mass="69955">MASTAAPSSSSSRQYLAPPSSAIRPSASSSGGGGGVTRRHSLFGTEDRIVLDLGSRYSKVGFSGEAQPRAVFRTLNWGGKRPAVDALYAPQAAALGDDEGLAADVLMWDLDIGRGEAAHAEAKGALLAARLTVMLRRIFHDALNVDPSQRKVILVENPQTPRIIRQCCLQALFDNLKVPSVSAMPAPIMTLMAHGATMGLVVSVGVLETSVVPVVWGRVMGNEVRRNARAARGLERRTRALLLRYGRVVVCGEELEKGQRRRTRKVERTDLTQQVLEEVLMSKAFVAAKSAEPPSSRSNTATSASLKPRRPATTAADSGNKPPPDWRLPPTGDDESVRQARTFLSQYDEADDQALLSQLRTRYKTASTASHITFPLPPMGHDDPAHTSIFPTAPATFALPPDQQQRANARKSSREDLIIPGWLRERVADYFWDSEDAEDDSDEDECPPLHLLILSTLLRLPIDLRRPLARSILVTGGVASMPGFAHRMGNELRAVLDEVTEEDLAGAMVNLAVTPVAQRGKGAGATGGGKSARYATLKPLRDELNVANDHSPPEGLDSGAPLLPPMLHAWFGASLAGSLRLSSVETVRLDQWQAATKAAEEQVEKEKEVKTGGFAVQPGMPPKRGSFMGIVGGLDTGAFGGLAAVSRQLSR</sequence>
<dbReference type="PANTHER" id="PTHR11937">
    <property type="entry name" value="ACTIN"/>
    <property type="match status" value="1"/>
</dbReference>
<dbReference type="SUPFAM" id="SSF53067">
    <property type="entry name" value="Actin-like ATPase domain"/>
    <property type="match status" value="2"/>
</dbReference>
<feature type="region of interest" description="Disordered" evidence="2">
    <location>
        <begin position="1"/>
        <end position="40"/>
    </location>
</feature>
<dbReference type="AlphaFoldDB" id="A0A316UPP4"/>
<dbReference type="Proteomes" id="UP000245884">
    <property type="component" value="Unassembled WGS sequence"/>
</dbReference>
<dbReference type="Gene3D" id="3.30.420.40">
    <property type="match status" value="3"/>
</dbReference>
<dbReference type="RefSeq" id="XP_025359717.1">
    <property type="nucleotide sequence ID" value="XM_025506969.1"/>
</dbReference>
<dbReference type="OrthoDB" id="337660at2759"/>
<name>A0A316UPP4_9BASI</name>
<evidence type="ECO:0000256" key="2">
    <source>
        <dbReference type="SAM" id="MobiDB-lite"/>
    </source>
</evidence>
<evidence type="ECO:0000313" key="3">
    <source>
        <dbReference type="EMBL" id="PWN25105.1"/>
    </source>
</evidence>
<dbReference type="GeneID" id="37028792"/>
<dbReference type="InterPro" id="IPR004000">
    <property type="entry name" value="Actin"/>
</dbReference>
<proteinExistence type="inferred from homology"/>
<feature type="compositionally biased region" description="Polar residues" evidence="2">
    <location>
        <begin position="293"/>
        <end position="305"/>
    </location>
</feature>
<keyword evidence="4" id="KW-1185">Reference proteome</keyword>
<gene>
    <name evidence="3" type="ORF">BDZ90DRAFT_234320</name>
</gene>
<feature type="region of interest" description="Disordered" evidence="2">
    <location>
        <begin position="288"/>
        <end position="335"/>
    </location>
</feature>
<reference evidence="3 4" key="1">
    <citation type="journal article" date="2018" name="Mol. Biol. Evol.">
        <title>Broad Genomic Sampling Reveals a Smut Pathogenic Ancestry of the Fungal Clade Ustilaginomycotina.</title>
        <authorList>
            <person name="Kijpornyongpan T."/>
            <person name="Mondo S.J."/>
            <person name="Barry K."/>
            <person name="Sandor L."/>
            <person name="Lee J."/>
            <person name="Lipzen A."/>
            <person name="Pangilinan J."/>
            <person name="LaButti K."/>
            <person name="Hainaut M."/>
            <person name="Henrissat B."/>
            <person name="Grigoriev I.V."/>
            <person name="Spatafora J.W."/>
            <person name="Aime M.C."/>
        </authorList>
    </citation>
    <scope>NUCLEOTIDE SEQUENCE [LARGE SCALE GENOMIC DNA]</scope>
    <source>
        <strain evidence="3 4">MCA 5214</strain>
    </source>
</reference>
<dbReference type="InterPro" id="IPR043129">
    <property type="entry name" value="ATPase_NBD"/>
</dbReference>
<comment type="similarity">
    <text evidence="1">Belongs to the actin family.</text>
</comment>
<dbReference type="SMART" id="SM00268">
    <property type="entry name" value="ACTIN"/>
    <property type="match status" value="1"/>
</dbReference>
<evidence type="ECO:0000313" key="4">
    <source>
        <dbReference type="Proteomes" id="UP000245884"/>
    </source>
</evidence>
<organism evidence="3 4">
    <name type="scientific">Jaminaea rosea</name>
    <dbReference type="NCBI Taxonomy" id="1569628"/>
    <lineage>
        <taxon>Eukaryota</taxon>
        <taxon>Fungi</taxon>
        <taxon>Dikarya</taxon>
        <taxon>Basidiomycota</taxon>
        <taxon>Ustilaginomycotina</taxon>
        <taxon>Exobasidiomycetes</taxon>
        <taxon>Microstromatales</taxon>
        <taxon>Microstromatales incertae sedis</taxon>
        <taxon>Jaminaea</taxon>
    </lineage>
</organism>
<protein>
    <submittedName>
        <fullName evidence="3">Actin-like ATPase domain-containing protein</fullName>
    </submittedName>
</protein>
<feature type="compositionally biased region" description="Low complexity" evidence="2">
    <location>
        <begin position="1"/>
        <end position="29"/>
    </location>
</feature>
<dbReference type="EMBL" id="KZ819677">
    <property type="protein sequence ID" value="PWN25105.1"/>
    <property type="molecule type" value="Genomic_DNA"/>
</dbReference>
<dbReference type="STRING" id="1569628.A0A316UPP4"/>
<evidence type="ECO:0000256" key="1">
    <source>
        <dbReference type="RuleBase" id="RU000487"/>
    </source>
</evidence>
<dbReference type="Pfam" id="PF00022">
    <property type="entry name" value="Actin"/>
    <property type="match status" value="1"/>
</dbReference>
<accession>A0A316UPP4</accession>